<keyword evidence="13" id="KW-1185">Reference proteome</keyword>
<sequence>MKRKIFIIILFIFFLSNIKAFAQEQIDLNSKAAVLMEYSTGRILYDKNKDRILNEASITKIMTYYVLMDLLKEKGIKVSEIITANSYAIPSDATRAGFRKGERITINELINSMLIHSANDSALQLGEFYKNLTGKDISDAMNEKAKEIGLKNTFYINPTGLKEKDKKITENYTTAMETAILARNLLKEYPEIIEITSKKEWVYKNTKYKNTNKLLNIKKEVDGIKTGHTDKAGYCLLSTEKVNSKDKNHKDFRIIAVVLGADTEADRIKDSKKILEYGEKNYEFIKTIDKNEIFKFRSEMYKNGYVEGRTDNDKFILKKNGEVIEKNAVLNNNMTKKIRKGDEIGKVVVKNTTTGEIYEYKLYSTEDFKPISFFRRILLFIKKKIKIISW</sequence>
<keyword evidence="5" id="KW-0573">Peptidoglycan synthesis</keyword>
<dbReference type="AlphaFoldDB" id="A0A1T4XZJ5"/>
<dbReference type="Proteomes" id="UP000190105">
    <property type="component" value="Unassembled WGS sequence"/>
</dbReference>
<dbReference type="EMBL" id="FUYH01000016">
    <property type="protein sequence ID" value="SKA94783.1"/>
    <property type="molecule type" value="Genomic_DNA"/>
</dbReference>
<evidence type="ECO:0000256" key="5">
    <source>
        <dbReference type="ARBA" id="ARBA00022984"/>
    </source>
</evidence>
<evidence type="ECO:0000256" key="4">
    <source>
        <dbReference type="ARBA" id="ARBA00022960"/>
    </source>
</evidence>
<keyword evidence="12" id="KW-0121">Carboxypeptidase</keyword>
<evidence type="ECO:0000313" key="13">
    <source>
        <dbReference type="Proteomes" id="UP000190105"/>
    </source>
</evidence>
<feature type="binding site" evidence="8">
    <location>
        <position position="225"/>
    </location>
    <ligand>
        <name>substrate</name>
    </ligand>
</feature>
<comment type="similarity">
    <text evidence="1 9">Belongs to the peptidase S11 family.</text>
</comment>
<feature type="active site" evidence="7">
    <location>
        <position position="117"/>
    </location>
</feature>
<reference evidence="13" key="1">
    <citation type="submission" date="2017-02" db="EMBL/GenBank/DDBJ databases">
        <authorList>
            <person name="Varghese N."/>
            <person name="Submissions S."/>
        </authorList>
    </citation>
    <scope>NUCLEOTIDE SEQUENCE [LARGE SCALE GENOMIC DNA]</scope>
    <source>
        <strain evidence="13">USBA 833</strain>
    </source>
</reference>
<dbReference type="GO" id="GO:0008360">
    <property type="term" value="P:regulation of cell shape"/>
    <property type="evidence" value="ECO:0007669"/>
    <property type="project" value="UniProtKB-KW"/>
</dbReference>
<evidence type="ECO:0000256" key="8">
    <source>
        <dbReference type="PIRSR" id="PIRSR618044-2"/>
    </source>
</evidence>
<feature type="active site" description="Proton acceptor" evidence="7">
    <location>
        <position position="60"/>
    </location>
</feature>
<dbReference type="GO" id="GO:0009002">
    <property type="term" value="F:serine-type D-Ala-D-Ala carboxypeptidase activity"/>
    <property type="evidence" value="ECO:0007669"/>
    <property type="project" value="InterPro"/>
</dbReference>
<evidence type="ECO:0000256" key="7">
    <source>
        <dbReference type="PIRSR" id="PIRSR618044-1"/>
    </source>
</evidence>
<name>A0A1T4XZJ5_9CLOT</name>
<dbReference type="OrthoDB" id="1701915at2"/>
<dbReference type="GO" id="GO:0009252">
    <property type="term" value="P:peptidoglycan biosynthetic process"/>
    <property type="evidence" value="ECO:0007669"/>
    <property type="project" value="UniProtKB-KW"/>
</dbReference>
<organism evidence="12 13">
    <name type="scientific">Caloramator quimbayensis</name>
    <dbReference type="NCBI Taxonomy" id="1147123"/>
    <lineage>
        <taxon>Bacteria</taxon>
        <taxon>Bacillati</taxon>
        <taxon>Bacillota</taxon>
        <taxon>Clostridia</taxon>
        <taxon>Eubacteriales</taxon>
        <taxon>Clostridiaceae</taxon>
        <taxon>Caloramator</taxon>
    </lineage>
</organism>
<dbReference type="STRING" id="1147123.SAMN05443428_11659"/>
<evidence type="ECO:0000259" key="11">
    <source>
        <dbReference type="Pfam" id="PF00768"/>
    </source>
</evidence>
<evidence type="ECO:0000313" key="12">
    <source>
        <dbReference type="EMBL" id="SKA94783.1"/>
    </source>
</evidence>
<dbReference type="GO" id="GO:0006508">
    <property type="term" value="P:proteolysis"/>
    <property type="evidence" value="ECO:0007669"/>
    <property type="project" value="InterPro"/>
</dbReference>
<dbReference type="RefSeq" id="WP_078697107.1">
    <property type="nucleotide sequence ID" value="NZ_FUYH01000016.1"/>
</dbReference>
<dbReference type="Gene3D" id="3.40.710.10">
    <property type="entry name" value="DD-peptidase/beta-lactamase superfamily"/>
    <property type="match status" value="1"/>
</dbReference>
<evidence type="ECO:0000256" key="2">
    <source>
        <dbReference type="ARBA" id="ARBA00022729"/>
    </source>
</evidence>
<keyword evidence="2 10" id="KW-0732">Signal</keyword>
<dbReference type="InterPro" id="IPR001967">
    <property type="entry name" value="Peptidase_S11_N"/>
</dbReference>
<evidence type="ECO:0000256" key="1">
    <source>
        <dbReference type="ARBA" id="ARBA00007164"/>
    </source>
</evidence>
<dbReference type="PANTHER" id="PTHR21581">
    <property type="entry name" value="D-ALANYL-D-ALANINE CARBOXYPEPTIDASE"/>
    <property type="match status" value="1"/>
</dbReference>
<evidence type="ECO:0000256" key="10">
    <source>
        <dbReference type="SAM" id="SignalP"/>
    </source>
</evidence>
<dbReference type="PANTHER" id="PTHR21581:SF6">
    <property type="entry name" value="TRAFFICKING PROTEIN PARTICLE COMPLEX SUBUNIT 12"/>
    <property type="match status" value="1"/>
</dbReference>
<proteinExistence type="inferred from homology"/>
<keyword evidence="3" id="KW-0378">Hydrolase</keyword>
<keyword evidence="6" id="KW-0961">Cell wall biogenesis/degradation</keyword>
<dbReference type="InterPro" id="IPR018044">
    <property type="entry name" value="Peptidase_S11"/>
</dbReference>
<evidence type="ECO:0000256" key="9">
    <source>
        <dbReference type="RuleBase" id="RU004016"/>
    </source>
</evidence>
<dbReference type="GO" id="GO:0071555">
    <property type="term" value="P:cell wall organization"/>
    <property type="evidence" value="ECO:0007669"/>
    <property type="project" value="UniProtKB-KW"/>
</dbReference>
<dbReference type="Pfam" id="PF00768">
    <property type="entry name" value="Peptidase_S11"/>
    <property type="match status" value="1"/>
</dbReference>
<feature type="domain" description="Peptidase S11 D-alanyl-D-alanine carboxypeptidase A N-terminal" evidence="11">
    <location>
        <begin position="21"/>
        <end position="263"/>
    </location>
</feature>
<evidence type="ECO:0000256" key="6">
    <source>
        <dbReference type="ARBA" id="ARBA00023316"/>
    </source>
</evidence>
<keyword evidence="4" id="KW-0133">Cell shape</keyword>
<gene>
    <name evidence="12" type="ORF">SAMN05443428_11659</name>
</gene>
<feature type="chain" id="PRO_5013386860" evidence="10">
    <location>
        <begin position="23"/>
        <end position="390"/>
    </location>
</feature>
<protein>
    <submittedName>
        <fullName evidence="12">D-alanyl-D-alanine carboxypeptidase (Penicillin-binding protein 5/6)</fullName>
    </submittedName>
</protein>
<evidence type="ECO:0000256" key="3">
    <source>
        <dbReference type="ARBA" id="ARBA00022801"/>
    </source>
</evidence>
<accession>A0A1T4XZJ5</accession>
<dbReference type="SUPFAM" id="SSF56601">
    <property type="entry name" value="beta-lactamase/transpeptidase-like"/>
    <property type="match status" value="1"/>
</dbReference>
<dbReference type="PRINTS" id="PR00725">
    <property type="entry name" value="DADACBPTASE1"/>
</dbReference>
<feature type="signal peptide" evidence="10">
    <location>
        <begin position="1"/>
        <end position="22"/>
    </location>
</feature>
<feature type="active site" description="Acyl-ester intermediate" evidence="7">
    <location>
        <position position="57"/>
    </location>
</feature>
<keyword evidence="12" id="KW-0645">Protease</keyword>
<dbReference type="InterPro" id="IPR012338">
    <property type="entry name" value="Beta-lactam/transpept-like"/>
</dbReference>